<keyword evidence="4 6" id="KW-0697">Rotamase</keyword>
<dbReference type="STRING" id="1851148.SMSP2_02792"/>
<dbReference type="Gene3D" id="1.10.4030.10">
    <property type="entry name" value="Porin chaperone SurA, peptide-binding domain"/>
    <property type="match status" value="1"/>
</dbReference>
<dbReference type="EC" id="5.2.1.8" evidence="2"/>
<dbReference type="Proteomes" id="UP000188181">
    <property type="component" value="Chromosome"/>
</dbReference>
<feature type="chain" id="PRO_5012523947" description="peptidylprolyl isomerase" evidence="7">
    <location>
        <begin position="21"/>
        <end position="385"/>
    </location>
</feature>
<dbReference type="InterPro" id="IPR046357">
    <property type="entry name" value="PPIase_dom_sf"/>
</dbReference>
<dbReference type="InterPro" id="IPR050245">
    <property type="entry name" value="PrsA_foldase"/>
</dbReference>
<evidence type="ECO:0000256" key="4">
    <source>
        <dbReference type="ARBA" id="ARBA00023110"/>
    </source>
</evidence>
<gene>
    <name evidence="9" type="ORF">SMSP2_02792</name>
</gene>
<protein>
    <recommendedName>
        <fullName evidence="2">peptidylprolyl isomerase</fullName>
        <ecNumber evidence="2">5.2.1.8</ecNumber>
    </recommendedName>
</protein>
<dbReference type="Gene3D" id="3.10.50.40">
    <property type="match status" value="1"/>
</dbReference>
<dbReference type="SUPFAM" id="SSF54534">
    <property type="entry name" value="FKBP-like"/>
    <property type="match status" value="1"/>
</dbReference>
<dbReference type="Pfam" id="PF00639">
    <property type="entry name" value="Rotamase"/>
    <property type="match status" value="1"/>
</dbReference>
<proteinExistence type="predicted"/>
<evidence type="ECO:0000256" key="1">
    <source>
        <dbReference type="ARBA" id="ARBA00000971"/>
    </source>
</evidence>
<feature type="domain" description="PpiC" evidence="8">
    <location>
        <begin position="211"/>
        <end position="316"/>
    </location>
</feature>
<evidence type="ECO:0000256" key="5">
    <source>
        <dbReference type="ARBA" id="ARBA00023235"/>
    </source>
</evidence>
<dbReference type="PROSITE" id="PS51257">
    <property type="entry name" value="PROKAR_LIPOPROTEIN"/>
    <property type="match status" value="1"/>
</dbReference>
<evidence type="ECO:0000256" key="7">
    <source>
        <dbReference type="SAM" id="SignalP"/>
    </source>
</evidence>
<name>A0A1Q2MIR2_9BACT</name>
<evidence type="ECO:0000256" key="3">
    <source>
        <dbReference type="ARBA" id="ARBA00022729"/>
    </source>
</evidence>
<evidence type="ECO:0000259" key="8">
    <source>
        <dbReference type="PROSITE" id="PS50198"/>
    </source>
</evidence>
<dbReference type="AlphaFoldDB" id="A0A1Q2MIR2"/>
<dbReference type="RefSeq" id="WP_146684603.1">
    <property type="nucleotide sequence ID" value="NZ_CP019646.1"/>
</dbReference>
<dbReference type="PROSITE" id="PS50198">
    <property type="entry name" value="PPIC_PPIASE_2"/>
    <property type="match status" value="1"/>
</dbReference>
<dbReference type="PANTHER" id="PTHR47245:SF1">
    <property type="entry name" value="FOLDASE PROTEIN PRSA"/>
    <property type="match status" value="1"/>
</dbReference>
<sequence length="385" mass="44305" precursor="true">MSRIILKCLLLSLAVLTAFGISGCKKDQKYTDQELKNLPYSKRTDLPKPTGSLTIAVKDEVISSDEIVREFLQNINTTALPEDPDLQEFRKQARPFIDMITDQKIGDILLYSAAKASVPAEIFEDEGKLDKAVEHERKKFVANNGGNYYKAQQVLERNGFTWKTFRDYQKRMMVIQSYLGEKLIFNEKVSRDEVVEMYMETRDELFPLETFIEFNMAHIKADEFRKEGVENPKQKALETAKEIYHRAVSGEDFEKLVTEMSNGIKAESGGYWKLNEIGSLAEPYNAIDDELARLDAGEISRIIEKGDNVFILKMKQKQLEEYTPLDDVYGRLESMILEKRRNEAIQEYTQNLIKQSNIQGVESFKMFCADQAYVIITSIQSARSR</sequence>
<dbReference type="KEGG" id="pbas:SMSP2_02792"/>
<keyword evidence="3 7" id="KW-0732">Signal</keyword>
<dbReference type="PANTHER" id="PTHR47245">
    <property type="entry name" value="PEPTIDYLPROLYL ISOMERASE"/>
    <property type="match status" value="1"/>
</dbReference>
<evidence type="ECO:0000256" key="6">
    <source>
        <dbReference type="PROSITE-ProRule" id="PRU00278"/>
    </source>
</evidence>
<dbReference type="InterPro" id="IPR000297">
    <property type="entry name" value="PPIase_PpiC"/>
</dbReference>
<dbReference type="EMBL" id="CP019646">
    <property type="protein sequence ID" value="AQQ72408.1"/>
    <property type="molecule type" value="Genomic_DNA"/>
</dbReference>
<evidence type="ECO:0000313" key="9">
    <source>
        <dbReference type="EMBL" id="AQQ72408.1"/>
    </source>
</evidence>
<dbReference type="InterPro" id="IPR027304">
    <property type="entry name" value="Trigger_fact/SurA_dom_sf"/>
</dbReference>
<evidence type="ECO:0000313" key="10">
    <source>
        <dbReference type="Proteomes" id="UP000188181"/>
    </source>
</evidence>
<dbReference type="SUPFAM" id="SSF109998">
    <property type="entry name" value="Triger factor/SurA peptide-binding domain-like"/>
    <property type="match status" value="1"/>
</dbReference>
<accession>A0A1Q2MIR2</accession>
<reference evidence="10" key="1">
    <citation type="submission" date="2017-02" db="EMBL/GenBank/DDBJ databases">
        <title>Comparative genomics and description of representatives of a novel lineage of planctomycetes thriving in anoxic sediments.</title>
        <authorList>
            <person name="Spring S."/>
            <person name="Bunk B."/>
            <person name="Sproer C."/>
        </authorList>
    </citation>
    <scope>NUCLEOTIDE SEQUENCE [LARGE SCALE GENOMIC DNA]</scope>
    <source>
        <strain evidence="10">SM-Chi-D1</strain>
    </source>
</reference>
<keyword evidence="5 6" id="KW-0413">Isomerase</keyword>
<keyword evidence="10" id="KW-1185">Reference proteome</keyword>
<dbReference type="GO" id="GO:0003755">
    <property type="term" value="F:peptidyl-prolyl cis-trans isomerase activity"/>
    <property type="evidence" value="ECO:0007669"/>
    <property type="project" value="UniProtKB-KW"/>
</dbReference>
<evidence type="ECO:0000256" key="2">
    <source>
        <dbReference type="ARBA" id="ARBA00013194"/>
    </source>
</evidence>
<feature type="signal peptide" evidence="7">
    <location>
        <begin position="1"/>
        <end position="20"/>
    </location>
</feature>
<comment type="catalytic activity">
    <reaction evidence="1">
        <text>[protein]-peptidylproline (omega=180) = [protein]-peptidylproline (omega=0)</text>
        <dbReference type="Rhea" id="RHEA:16237"/>
        <dbReference type="Rhea" id="RHEA-COMP:10747"/>
        <dbReference type="Rhea" id="RHEA-COMP:10748"/>
        <dbReference type="ChEBI" id="CHEBI:83833"/>
        <dbReference type="ChEBI" id="CHEBI:83834"/>
        <dbReference type="EC" id="5.2.1.8"/>
    </reaction>
</comment>
<organism evidence="9 10">
    <name type="scientific">Limihaloglobus sulfuriphilus</name>
    <dbReference type="NCBI Taxonomy" id="1851148"/>
    <lineage>
        <taxon>Bacteria</taxon>
        <taxon>Pseudomonadati</taxon>
        <taxon>Planctomycetota</taxon>
        <taxon>Phycisphaerae</taxon>
        <taxon>Sedimentisphaerales</taxon>
        <taxon>Sedimentisphaeraceae</taxon>
        <taxon>Limihaloglobus</taxon>
    </lineage>
</organism>